<feature type="transmembrane region" description="Helical" evidence="1">
    <location>
        <begin position="59"/>
        <end position="76"/>
    </location>
</feature>
<feature type="transmembrane region" description="Helical" evidence="1">
    <location>
        <begin position="150"/>
        <end position="169"/>
    </location>
</feature>
<dbReference type="AlphaFoldDB" id="A0AA87W934"/>
<feature type="transmembrane region" description="Helical" evidence="1">
    <location>
        <begin position="237"/>
        <end position="254"/>
    </location>
</feature>
<keyword evidence="1" id="KW-0812">Transmembrane</keyword>
<proteinExistence type="predicted"/>
<feature type="transmembrane region" description="Helical" evidence="1">
    <location>
        <begin position="215"/>
        <end position="231"/>
    </location>
</feature>
<evidence type="ECO:0000313" key="3">
    <source>
        <dbReference type="Proteomes" id="UP000625079"/>
    </source>
</evidence>
<protein>
    <recommendedName>
        <fullName evidence="4">Oligosaccharide repeat unit polymerase</fullName>
    </recommendedName>
</protein>
<keyword evidence="1" id="KW-0472">Membrane</keyword>
<name>A0AA87W934_9BRAD</name>
<comment type="caution">
    <text evidence="2">The sequence shown here is derived from an EMBL/GenBank/DDBJ whole genome shotgun (WGS) entry which is preliminary data.</text>
</comment>
<dbReference type="Proteomes" id="UP000625079">
    <property type="component" value="Unassembled WGS sequence"/>
</dbReference>
<feature type="transmembrane region" description="Helical" evidence="1">
    <location>
        <begin position="113"/>
        <end position="130"/>
    </location>
</feature>
<accession>A0AA87W934</accession>
<dbReference type="RefSeq" id="WP_244659406.1">
    <property type="nucleotide sequence ID" value="NZ_BMHC01000014.1"/>
</dbReference>
<evidence type="ECO:0000313" key="2">
    <source>
        <dbReference type="EMBL" id="GGI29162.1"/>
    </source>
</evidence>
<keyword evidence="1" id="KW-1133">Transmembrane helix</keyword>
<feature type="transmembrane region" description="Helical" evidence="1">
    <location>
        <begin position="370"/>
        <end position="389"/>
    </location>
</feature>
<feature type="transmembrane region" description="Helical" evidence="1">
    <location>
        <begin position="409"/>
        <end position="433"/>
    </location>
</feature>
<dbReference type="EMBL" id="BMHC01000014">
    <property type="protein sequence ID" value="GGI29162.1"/>
    <property type="molecule type" value="Genomic_DNA"/>
</dbReference>
<sequence length="442" mass="48421">MGLLVYTEQHQAAGVTSWRRSDQSVALLILCHLALASISLICVARLYPAYHVIFSSEMLPAAVVTVAAFAVLAVLFARAHFSFGYFAGYYLFVMIAGYLWLNNFSEFTYNHRLSGFSAAISMVVFLLPALHRPTLPRLLTLSPQAFERLLGCIVVVGAAAAAIGAYYNFRLVSLDSIYTYREALTAPTLVNYLVGTTTTALLPFAFACYAVRGNLWRACAVLVLLTLFYPVTLSKQAFFAPAWLLLMLVVTRFVSLRLTAILSLLLPTAAGLILVGLYHYGLLPERFAMPVFQLVNLRMAAIPSLAMDYYNEFFFAHELTHFCQIGYLKPIMTCAYQEPIAVVIYNWFGIGGYMNASLFATEGVASVGPLLAPISAFVCGIVIAIANGMSAGISQRIVLVSGALLPQTLLNVPFTTVMLTHGSVLLFLLWYVMPRDISDQAG</sequence>
<evidence type="ECO:0000256" key="1">
    <source>
        <dbReference type="SAM" id="Phobius"/>
    </source>
</evidence>
<evidence type="ECO:0008006" key="4">
    <source>
        <dbReference type="Google" id="ProtNLM"/>
    </source>
</evidence>
<gene>
    <name evidence="2" type="ORF">GCM10010987_53020</name>
</gene>
<feature type="transmembrane region" description="Helical" evidence="1">
    <location>
        <begin position="83"/>
        <end position="101"/>
    </location>
</feature>
<reference evidence="2" key="1">
    <citation type="journal article" date="2014" name="Int. J. Syst. Evol. Microbiol.">
        <title>Complete genome sequence of Corynebacterium casei LMG S-19264T (=DSM 44701T), isolated from a smear-ripened cheese.</title>
        <authorList>
            <consortium name="US DOE Joint Genome Institute (JGI-PGF)"/>
            <person name="Walter F."/>
            <person name="Albersmeier A."/>
            <person name="Kalinowski J."/>
            <person name="Ruckert C."/>
        </authorList>
    </citation>
    <scope>NUCLEOTIDE SEQUENCE</scope>
    <source>
        <strain evidence="2">CGMCC 1.15034</strain>
    </source>
</reference>
<organism evidence="2 3">
    <name type="scientific">Bradyrhizobium guangdongense</name>
    <dbReference type="NCBI Taxonomy" id="1325090"/>
    <lineage>
        <taxon>Bacteria</taxon>
        <taxon>Pseudomonadati</taxon>
        <taxon>Pseudomonadota</taxon>
        <taxon>Alphaproteobacteria</taxon>
        <taxon>Hyphomicrobiales</taxon>
        <taxon>Nitrobacteraceae</taxon>
        <taxon>Bradyrhizobium</taxon>
    </lineage>
</organism>
<feature type="transmembrane region" description="Helical" evidence="1">
    <location>
        <begin position="25"/>
        <end position="47"/>
    </location>
</feature>
<reference evidence="2" key="2">
    <citation type="submission" date="2022-12" db="EMBL/GenBank/DDBJ databases">
        <authorList>
            <person name="Sun Q."/>
            <person name="Zhou Y."/>
        </authorList>
    </citation>
    <scope>NUCLEOTIDE SEQUENCE</scope>
    <source>
        <strain evidence="2">CGMCC 1.15034</strain>
    </source>
</reference>
<feature type="transmembrane region" description="Helical" evidence="1">
    <location>
        <begin position="261"/>
        <end position="280"/>
    </location>
</feature>
<feature type="transmembrane region" description="Helical" evidence="1">
    <location>
        <begin position="189"/>
        <end position="208"/>
    </location>
</feature>